<dbReference type="EMBL" id="JACXVP010000001">
    <property type="protein sequence ID" value="KAG5632115.1"/>
    <property type="molecule type" value="Genomic_DNA"/>
</dbReference>
<evidence type="ECO:0000313" key="1">
    <source>
        <dbReference type="EMBL" id="KAG5632115.1"/>
    </source>
</evidence>
<accession>A0A9J6B672</accession>
<reference evidence="1 2" key="1">
    <citation type="submission" date="2020-09" db="EMBL/GenBank/DDBJ databases">
        <title>De no assembly of potato wild relative species, Solanum commersonii.</title>
        <authorList>
            <person name="Cho K."/>
        </authorList>
    </citation>
    <scope>NUCLEOTIDE SEQUENCE [LARGE SCALE GENOMIC DNA]</scope>
    <source>
        <strain evidence="1">LZ3.2</strain>
        <tissue evidence="1">Leaf</tissue>
    </source>
</reference>
<evidence type="ECO:0000313" key="2">
    <source>
        <dbReference type="Proteomes" id="UP000824120"/>
    </source>
</evidence>
<dbReference type="Proteomes" id="UP000824120">
    <property type="component" value="Chromosome 1"/>
</dbReference>
<keyword evidence="2" id="KW-1185">Reference proteome</keyword>
<dbReference type="AlphaFoldDB" id="A0A9J6B672"/>
<sequence>DHSVQLVGIIDTLDDLPFGRFHCLLTLAFSLFAL</sequence>
<proteinExistence type="predicted"/>
<protein>
    <submittedName>
        <fullName evidence="1">Uncharacterized protein</fullName>
    </submittedName>
</protein>
<gene>
    <name evidence="1" type="ORF">H5410_003832</name>
</gene>
<organism evidence="1 2">
    <name type="scientific">Solanum commersonii</name>
    <name type="common">Commerson's wild potato</name>
    <name type="synonym">Commerson's nightshade</name>
    <dbReference type="NCBI Taxonomy" id="4109"/>
    <lineage>
        <taxon>Eukaryota</taxon>
        <taxon>Viridiplantae</taxon>
        <taxon>Streptophyta</taxon>
        <taxon>Embryophyta</taxon>
        <taxon>Tracheophyta</taxon>
        <taxon>Spermatophyta</taxon>
        <taxon>Magnoliopsida</taxon>
        <taxon>eudicotyledons</taxon>
        <taxon>Gunneridae</taxon>
        <taxon>Pentapetalae</taxon>
        <taxon>asterids</taxon>
        <taxon>lamiids</taxon>
        <taxon>Solanales</taxon>
        <taxon>Solanaceae</taxon>
        <taxon>Solanoideae</taxon>
        <taxon>Solaneae</taxon>
        <taxon>Solanum</taxon>
    </lineage>
</organism>
<feature type="non-terminal residue" evidence="1">
    <location>
        <position position="1"/>
    </location>
</feature>
<comment type="caution">
    <text evidence="1">The sequence shown here is derived from an EMBL/GenBank/DDBJ whole genome shotgun (WGS) entry which is preliminary data.</text>
</comment>
<name>A0A9J6B672_SOLCO</name>